<evidence type="ECO:0000313" key="2">
    <source>
        <dbReference type="EMBL" id="XAG71244.1"/>
    </source>
</evidence>
<feature type="domain" description="DUF6966" evidence="1">
    <location>
        <begin position="25"/>
        <end position="70"/>
    </location>
</feature>
<organism evidence="2">
    <name type="scientific">bacterium 19CA06SA08-2</name>
    <dbReference type="NCBI Taxonomy" id="2920658"/>
    <lineage>
        <taxon>Bacteria</taxon>
    </lineage>
</organism>
<protein>
    <recommendedName>
        <fullName evidence="1">DUF6966 domain-containing protein</fullName>
    </recommendedName>
</protein>
<sequence>MTKYNTVDLKLKRMVELLQINDSGREWEEALEMLRVEFQNSPKHASSKLLSMYGGMGSLNDIILYRNGQLLLTENNEFDVLREQLHDQVKMST</sequence>
<gene>
    <name evidence="2" type="ORF">MRM75_09905</name>
</gene>
<dbReference type="Pfam" id="PF22294">
    <property type="entry name" value="DUF6966"/>
    <property type="match status" value="1"/>
</dbReference>
<evidence type="ECO:0000259" key="1">
    <source>
        <dbReference type="Pfam" id="PF22294"/>
    </source>
</evidence>
<dbReference type="AlphaFoldDB" id="A0AAU6UBJ9"/>
<dbReference type="InterPro" id="IPR054239">
    <property type="entry name" value="DUF6966"/>
</dbReference>
<name>A0AAU6UBJ9_UNCXX</name>
<dbReference type="EMBL" id="CP095353">
    <property type="protein sequence ID" value="XAG71244.1"/>
    <property type="molecule type" value="Genomic_DNA"/>
</dbReference>
<reference evidence="2" key="1">
    <citation type="submission" date="2022-03" db="EMBL/GenBank/DDBJ databases">
        <title>Sea Food Isolates.</title>
        <authorList>
            <person name="Li c."/>
        </authorList>
    </citation>
    <scope>NUCLEOTIDE SEQUENCE</scope>
    <source>
        <strain evidence="2">19CA06SA08-2</strain>
    </source>
</reference>
<accession>A0AAU6UBJ9</accession>
<proteinExistence type="predicted"/>